<dbReference type="InterPro" id="IPR012763">
    <property type="entry name" value="DNA_pol_III_sug/sutau_N"/>
</dbReference>
<evidence type="ECO:0000256" key="10">
    <source>
        <dbReference type="ARBA" id="ARBA00049244"/>
    </source>
</evidence>
<feature type="region of interest" description="Disordered" evidence="12">
    <location>
        <begin position="480"/>
        <end position="578"/>
    </location>
</feature>
<dbReference type="SMART" id="SM00382">
    <property type="entry name" value="AAA"/>
    <property type="match status" value="1"/>
</dbReference>
<comment type="function">
    <text evidence="11">DNA polymerase III is a complex, multichain enzyme responsible for most of the replicative synthesis in bacteria. This DNA polymerase also exhibits 3' to 5' exonuclease activity.</text>
</comment>
<dbReference type="EMBL" id="JAUZVY010000001">
    <property type="protein sequence ID" value="MDP4528056.1"/>
    <property type="molecule type" value="Genomic_DNA"/>
</dbReference>
<dbReference type="InterPro" id="IPR038249">
    <property type="entry name" value="PolIII_tau_V_sf"/>
</dbReference>
<dbReference type="Gene3D" id="3.40.50.300">
    <property type="entry name" value="P-loop containing nucleotide triphosphate hydrolases"/>
    <property type="match status" value="1"/>
</dbReference>
<evidence type="ECO:0000256" key="4">
    <source>
        <dbReference type="ARBA" id="ARBA00022705"/>
    </source>
</evidence>
<evidence type="ECO:0000256" key="9">
    <source>
        <dbReference type="ARBA" id="ARBA00022932"/>
    </source>
</evidence>
<dbReference type="RefSeq" id="WP_305944218.1">
    <property type="nucleotide sequence ID" value="NZ_JAUZVY010000001.1"/>
</dbReference>
<comment type="similarity">
    <text evidence="1 11">Belongs to the DnaX/STICHEL family.</text>
</comment>
<dbReference type="EC" id="2.7.7.7" evidence="11"/>
<dbReference type="Proteomes" id="UP001236258">
    <property type="component" value="Unassembled WGS sequence"/>
</dbReference>
<keyword evidence="7" id="KW-0862">Zinc</keyword>
<feature type="compositionally biased region" description="Low complexity" evidence="12">
    <location>
        <begin position="546"/>
        <end position="562"/>
    </location>
</feature>
<evidence type="ECO:0000256" key="8">
    <source>
        <dbReference type="ARBA" id="ARBA00022840"/>
    </source>
</evidence>
<dbReference type="SUPFAM" id="SSF48019">
    <property type="entry name" value="post-AAA+ oligomerization domain-like"/>
    <property type="match status" value="1"/>
</dbReference>
<keyword evidence="4 11" id="KW-0235">DNA replication</keyword>
<evidence type="ECO:0000256" key="1">
    <source>
        <dbReference type="ARBA" id="ARBA00006360"/>
    </source>
</evidence>
<dbReference type="Pfam" id="PF13177">
    <property type="entry name" value="DNA_pol3_delta2"/>
    <property type="match status" value="1"/>
</dbReference>
<keyword evidence="5" id="KW-0479">Metal-binding</keyword>
<dbReference type="NCBIfam" id="NF005942">
    <property type="entry name" value="PRK07994.1"/>
    <property type="match status" value="1"/>
</dbReference>
<protein>
    <recommendedName>
        <fullName evidence="11">DNA polymerase III subunit gamma/tau</fullName>
        <ecNumber evidence="11">2.7.7.7</ecNumber>
    </recommendedName>
</protein>
<dbReference type="Pfam" id="PF12170">
    <property type="entry name" value="DNA_pol3_tau_5"/>
    <property type="match status" value="1"/>
</dbReference>
<dbReference type="InterPro" id="IPR003593">
    <property type="entry name" value="AAA+_ATPase"/>
</dbReference>
<dbReference type="InterPro" id="IPR008921">
    <property type="entry name" value="DNA_pol3_clamp-load_cplx_C"/>
</dbReference>
<dbReference type="Gene3D" id="1.20.272.10">
    <property type="match status" value="1"/>
</dbReference>
<feature type="domain" description="AAA+ ATPase" evidence="13">
    <location>
        <begin position="37"/>
        <end position="178"/>
    </location>
</feature>
<sequence>MSYQVLARKWRPQQFNELLGQQHVKSALSNALSSERLHHAYLFTGTRGVGKTTIARIFAKSLNCEQGVSATPCGKCSSCTEIEAGRFVDLLEIDAASRTKVEDTRDLLDNVQYAPTRGRFKVYLIDEVHMLSRHSFNALLKTLEEPPPHVKFLLATTDPQKLPVTVLSRCLQFSLKALTDAEIQQQLQMVLQHEQVQAEVEALSLLAKAARGSVRDALSLTDQAIAQTNGQITAASVRDMLGLLPQHWGQRVLDTLLQQDVAALRQQLDALMLQSSQPELVLDDLLALLHFAAICQFQPEAAALADEQAAYVTELAASQDAETLQLHYQLLISGKKELPFAPDVRAGLEMALLRALLFVPATSEQAAQPPVTRSGLGATVGREPAAKKPEAIGSQAVSGKMDELIAAERVTEPAAELVDVPQSELLTDTVNDTVSDSAAQATPQSELTTAAANAGKVLAIDPITASIIARRGLDARLPEQATAQSMPALPEPPKQAAADRAEALATEANAHQEQATKTAAAEATTARSPEASFEAIPSAAKPVQTSQAAEPASSAAPGLAESTSEQGEPIPVSTAVESSPAPLIAEGAAQQLLAKPLDATGFECRHAHQVDGWAQAIEQLQAGGLYRLFLINAVPKVQGDQVQLTVAESERHLDKPEFRARIVQLVMQAFPGTSSVAIDYQAEVPDCPRAIQQRLDEARRCYVADLMEHDAVVQSLRQSLSAELIPDSLVVN</sequence>
<comment type="subunit">
    <text evidence="11">DNA polymerase III contains a core (composed of alpha, epsilon and theta chains) that associates with a tau subunit. This core dimerizes to form the POLIII' complex. PolIII' associates with the gamma complex (composed of gamma, delta, delta', psi and chi chains) and with the beta chain to form the complete DNA polymerase III complex.</text>
</comment>
<evidence type="ECO:0000256" key="5">
    <source>
        <dbReference type="ARBA" id="ARBA00022723"/>
    </source>
</evidence>
<dbReference type="InterPro" id="IPR050238">
    <property type="entry name" value="DNA_Rep/Repair_Clamp_Loader"/>
</dbReference>
<dbReference type="Pfam" id="PF22608">
    <property type="entry name" value="DNAX_ATPase_lid"/>
    <property type="match status" value="1"/>
</dbReference>
<name>A0ABT9GN29_9GAMM</name>
<keyword evidence="15" id="KW-1185">Reference proteome</keyword>
<keyword evidence="8 11" id="KW-0067">ATP-binding</keyword>
<dbReference type="NCBIfam" id="NF004046">
    <property type="entry name" value="PRK05563.1"/>
    <property type="match status" value="1"/>
</dbReference>
<evidence type="ECO:0000256" key="11">
    <source>
        <dbReference type="RuleBase" id="RU364063"/>
    </source>
</evidence>
<dbReference type="PANTHER" id="PTHR11669:SF0">
    <property type="entry name" value="PROTEIN STICHEL-LIKE 2"/>
    <property type="match status" value="1"/>
</dbReference>
<feature type="compositionally biased region" description="Low complexity" evidence="12">
    <location>
        <begin position="503"/>
        <end position="526"/>
    </location>
</feature>
<evidence type="ECO:0000313" key="15">
    <source>
        <dbReference type="Proteomes" id="UP001236258"/>
    </source>
</evidence>
<dbReference type="CDD" id="cd00009">
    <property type="entry name" value="AAA"/>
    <property type="match status" value="1"/>
</dbReference>
<dbReference type="Gene3D" id="1.10.8.60">
    <property type="match status" value="1"/>
</dbReference>
<accession>A0ABT9GN29</accession>
<dbReference type="SUPFAM" id="SSF52540">
    <property type="entry name" value="P-loop containing nucleoside triphosphate hydrolases"/>
    <property type="match status" value="1"/>
</dbReference>
<evidence type="ECO:0000259" key="13">
    <source>
        <dbReference type="SMART" id="SM00382"/>
    </source>
</evidence>
<comment type="caution">
    <text evidence="14">The sequence shown here is derived from an EMBL/GenBank/DDBJ whole genome shotgun (WGS) entry which is preliminary data.</text>
</comment>
<dbReference type="InterPro" id="IPR021029">
    <property type="entry name" value="DNA_pol_III_tau_dom-5"/>
</dbReference>
<keyword evidence="3 11" id="KW-0548">Nucleotidyltransferase</keyword>
<keyword evidence="2 11" id="KW-0808">Transferase</keyword>
<organism evidence="14 15">
    <name type="scientific">Alkalimonas delamerensis</name>
    <dbReference type="NCBI Taxonomy" id="265981"/>
    <lineage>
        <taxon>Bacteria</taxon>
        <taxon>Pseudomonadati</taxon>
        <taxon>Pseudomonadota</taxon>
        <taxon>Gammaproteobacteria</taxon>
        <taxon>Alkalimonas</taxon>
    </lineage>
</organism>
<evidence type="ECO:0000256" key="2">
    <source>
        <dbReference type="ARBA" id="ARBA00022679"/>
    </source>
</evidence>
<dbReference type="PANTHER" id="PTHR11669">
    <property type="entry name" value="REPLICATION FACTOR C / DNA POLYMERASE III GAMMA-TAU SUBUNIT"/>
    <property type="match status" value="1"/>
</dbReference>
<evidence type="ECO:0000313" key="14">
    <source>
        <dbReference type="EMBL" id="MDP4528056.1"/>
    </source>
</evidence>
<feature type="region of interest" description="Disordered" evidence="12">
    <location>
        <begin position="369"/>
        <end position="388"/>
    </location>
</feature>
<evidence type="ECO:0000256" key="12">
    <source>
        <dbReference type="SAM" id="MobiDB-lite"/>
    </source>
</evidence>
<comment type="catalytic activity">
    <reaction evidence="10 11">
        <text>DNA(n) + a 2'-deoxyribonucleoside 5'-triphosphate = DNA(n+1) + diphosphate</text>
        <dbReference type="Rhea" id="RHEA:22508"/>
        <dbReference type="Rhea" id="RHEA-COMP:17339"/>
        <dbReference type="Rhea" id="RHEA-COMP:17340"/>
        <dbReference type="ChEBI" id="CHEBI:33019"/>
        <dbReference type="ChEBI" id="CHEBI:61560"/>
        <dbReference type="ChEBI" id="CHEBI:173112"/>
        <dbReference type="EC" id="2.7.7.7"/>
    </reaction>
</comment>
<dbReference type="InterPro" id="IPR045085">
    <property type="entry name" value="HLD_clamp_pol_III_gamma_tau"/>
</dbReference>
<keyword evidence="6 11" id="KW-0547">Nucleotide-binding</keyword>
<reference evidence="14 15" key="1">
    <citation type="submission" date="2023-08" db="EMBL/GenBank/DDBJ databases">
        <authorList>
            <person name="Joshi A."/>
            <person name="Thite S."/>
        </authorList>
    </citation>
    <scope>NUCLEOTIDE SEQUENCE [LARGE SCALE GENOMIC DNA]</scope>
    <source>
        <strain evidence="14 15">1E1</strain>
    </source>
</reference>
<dbReference type="GO" id="GO:0003887">
    <property type="term" value="F:DNA-directed DNA polymerase activity"/>
    <property type="evidence" value="ECO:0007669"/>
    <property type="project" value="UniProtKB-EC"/>
</dbReference>
<evidence type="ECO:0000256" key="7">
    <source>
        <dbReference type="ARBA" id="ARBA00022833"/>
    </source>
</evidence>
<dbReference type="InterPro" id="IPR022754">
    <property type="entry name" value="DNA_pol_III_gamma-3"/>
</dbReference>
<dbReference type="Gene3D" id="3.30.300.150">
    <property type="entry name" value="DNA polymerase III, tau subunit, domain V"/>
    <property type="match status" value="1"/>
</dbReference>
<dbReference type="CDD" id="cd18137">
    <property type="entry name" value="HLD_clamp_pol_III_gamma_tau"/>
    <property type="match status" value="1"/>
</dbReference>
<dbReference type="Pfam" id="PF12169">
    <property type="entry name" value="DNA_pol3_gamma3"/>
    <property type="match status" value="1"/>
</dbReference>
<keyword evidence="9 11" id="KW-0239">DNA-directed DNA polymerase</keyword>
<gene>
    <name evidence="11 14" type="primary">dnaX</name>
    <name evidence="14" type="ORF">Q3O59_03290</name>
</gene>
<proteinExistence type="inferred from homology"/>
<dbReference type="InterPro" id="IPR027417">
    <property type="entry name" value="P-loop_NTPase"/>
</dbReference>
<evidence type="ECO:0000256" key="3">
    <source>
        <dbReference type="ARBA" id="ARBA00022695"/>
    </source>
</evidence>
<evidence type="ECO:0000256" key="6">
    <source>
        <dbReference type="ARBA" id="ARBA00022741"/>
    </source>
</evidence>
<dbReference type="NCBIfam" id="TIGR02397">
    <property type="entry name" value="dnaX_nterm"/>
    <property type="match status" value="1"/>
</dbReference>